<accession>Q5DGI3</accession>
<proteinExistence type="evidence at transcript level"/>
<feature type="transmembrane region" description="Helical" evidence="1">
    <location>
        <begin position="50"/>
        <end position="70"/>
    </location>
</feature>
<keyword evidence="1" id="KW-1133">Transmembrane helix</keyword>
<evidence type="ECO:0000313" key="2">
    <source>
        <dbReference type="EMBL" id="AAW25073.1"/>
    </source>
</evidence>
<feature type="transmembrane region" description="Helical" evidence="1">
    <location>
        <begin position="82"/>
        <end position="101"/>
    </location>
</feature>
<organism evidence="2">
    <name type="scientific">Schistosoma japonicum</name>
    <name type="common">Blood fluke</name>
    <dbReference type="NCBI Taxonomy" id="6182"/>
    <lineage>
        <taxon>Eukaryota</taxon>
        <taxon>Metazoa</taxon>
        <taxon>Spiralia</taxon>
        <taxon>Lophotrochozoa</taxon>
        <taxon>Platyhelminthes</taxon>
        <taxon>Trematoda</taxon>
        <taxon>Digenea</taxon>
        <taxon>Strigeidida</taxon>
        <taxon>Schistosomatoidea</taxon>
        <taxon>Schistosomatidae</taxon>
        <taxon>Schistosoma</taxon>
    </lineage>
</organism>
<protein>
    <submittedName>
        <fullName evidence="2">SJCHGC00620 protein</fullName>
    </submittedName>
</protein>
<sequence length="209" mass="24240">MNGYNAVILLKMSTIERLFPINVIILSIFTIIHSSIVATITYRNGAYDDVVSFFIVLLTSAILFMITMKYSYDITVIFYEYFYIFTLPLILTPVLMVIFAITGYEIVFTKMFMVFTFIHFQFFTIITAQTLQGGHDVQIEIEDYVLGAMQMFIVILCSSLSLLTLFNNNSNEVYIWYKIVFLLFNIPLVYFAILVNEVNLKDKLMNNSK</sequence>
<feature type="transmembrane region" description="Helical" evidence="1">
    <location>
        <begin position="18"/>
        <end position="38"/>
    </location>
</feature>
<dbReference type="AlphaFoldDB" id="Q5DGI3"/>
<feature type="transmembrane region" description="Helical" evidence="1">
    <location>
        <begin position="107"/>
        <end position="131"/>
    </location>
</feature>
<feature type="transmembrane region" description="Helical" evidence="1">
    <location>
        <begin position="175"/>
        <end position="195"/>
    </location>
</feature>
<dbReference type="EMBL" id="AY813341">
    <property type="protein sequence ID" value="AAW25073.1"/>
    <property type="molecule type" value="mRNA"/>
</dbReference>
<reference evidence="2" key="1">
    <citation type="submission" date="2004-11" db="EMBL/GenBank/DDBJ databases">
        <title>The full-length cDNA sequences of Schistosoma japonicum genes.</title>
        <authorList>
            <person name="Han Z."/>
        </authorList>
    </citation>
    <scope>NUCLEOTIDE SEQUENCE</scope>
</reference>
<keyword evidence="1" id="KW-0812">Transmembrane</keyword>
<reference evidence="2" key="2">
    <citation type="journal article" date="2006" name="PLoS Pathog.">
        <title>New perspectives on host-parasite interplay by comparative transcriptomic and proteomic analyses of Schistosoma japonicum.</title>
        <authorList>
            <person name="Liu F."/>
            <person name="Lu J."/>
            <person name="Hu W."/>
            <person name="Wang S.Y."/>
            <person name="Cui S.J."/>
            <person name="Chi M."/>
            <person name="Yan Q."/>
            <person name="Wang X.R."/>
            <person name="Song H.D."/>
            <person name="Xu X.N."/>
            <person name="Wang J.J."/>
            <person name="Zhang X.L."/>
            <person name="Zhang X."/>
            <person name="Wang Z.Q."/>
            <person name="Xue C.L."/>
            <person name="Brindley P.J."/>
            <person name="McManus D.P."/>
            <person name="Yang P.Y."/>
            <person name="Feng Z."/>
            <person name="Chen Z."/>
            <person name="Han Z.G."/>
        </authorList>
    </citation>
    <scope>NUCLEOTIDE SEQUENCE</scope>
</reference>
<name>Q5DGI3_SCHJA</name>
<feature type="transmembrane region" description="Helical" evidence="1">
    <location>
        <begin position="143"/>
        <end position="163"/>
    </location>
</feature>
<evidence type="ECO:0000256" key="1">
    <source>
        <dbReference type="SAM" id="Phobius"/>
    </source>
</evidence>
<keyword evidence="1" id="KW-0472">Membrane</keyword>